<keyword evidence="1" id="KW-0472">Membrane</keyword>
<feature type="transmembrane region" description="Helical" evidence="1">
    <location>
        <begin position="12"/>
        <end position="28"/>
    </location>
</feature>
<dbReference type="HOGENOM" id="CLU_036718_2_1_9"/>
<keyword evidence="1" id="KW-1133">Transmembrane helix</keyword>
<dbReference type="AlphaFoldDB" id="J7J4F9"/>
<dbReference type="RefSeq" id="WP_014905074.1">
    <property type="nucleotide sequence ID" value="NC_018515.1"/>
</dbReference>
<dbReference type="KEGG" id="dmi:Desmer_4356"/>
<evidence type="ECO:0000256" key="1">
    <source>
        <dbReference type="SAM" id="Phobius"/>
    </source>
</evidence>
<dbReference type="GO" id="GO:0005886">
    <property type="term" value="C:plasma membrane"/>
    <property type="evidence" value="ECO:0007669"/>
    <property type="project" value="TreeGrafter"/>
</dbReference>
<name>J7J4F9_DESMD</name>
<proteinExistence type="predicted"/>
<dbReference type="InterPro" id="IPR007383">
    <property type="entry name" value="DUF445"/>
</dbReference>
<organism evidence="2 3">
    <name type="scientific">Desulfosporosinus meridiei (strain ATCC BAA-275 / DSM 13257 / KCTC 12902 / NCIMB 13706 / S10)</name>
    <dbReference type="NCBI Taxonomy" id="768704"/>
    <lineage>
        <taxon>Bacteria</taxon>
        <taxon>Bacillati</taxon>
        <taxon>Bacillota</taxon>
        <taxon>Clostridia</taxon>
        <taxon>Eubacteriales</taxon>
        <taxon>Desulfitobacteriaceae</taxon>
        <taxon>Desulfosporosinus</taxon>
    </lineage>
</organism>
<accession>J7J4F9</accession>
<dbReference type="OrthoDB" id="9769590at2"/>
<keyword evidence="3" id="KW-1185">Reference proteome</keyword>
<evidence type="ECO:0000313" key="2">
    <source>
        <dbReference type="EMBL" id="AFQ46168.1"/>
    </source>
</evidence>
<dbReference type="eggNOG" id="COG2733">
    <property type="taxonomic scope" value="Bacteria"/>
</dbReference>
<dbReference type="Proteomes" id="UP000005262">
    <property type="component" value="Chromosome"/>
</dbReference>
<feature type="transmembrane region" description="Helical" evidence="1">
    <location>
        <begin position="34"/>
        <end position="60"/>
    </location>
</feature>
<reference evidence="3" key="2">
    <citation type="submission" date="2012-08" db="EMBL/GenBank/DDBJ databases">
        <title>Finished genome of Desulfosporosinus meridiei DSM 13257.</title>
        <authorList>
            <person name="Huntemann M."/>
            <person name="Wei C.-L."/>
            <person name="Han J."/>
            <person name="Detter J.C."/>
            <person name="Han C."/>
            <person name="Davenport K."/>
            <person name="Daligault H."/>
            <person name="Erkkila T."/>
            <person name="Gu W."/>
            <person name="Munk A.C.C."/>
            <person name="Teshima H."/>
            <person name="Xu Y."/>
            <person name="Chain P."/>
            <person name="Tapia R."/>
            <person name="Chen A."/>
            <person name="Krypides N."/>
            <person name="Mavromatis K."/>
            <person name="Markowitz V."/>
            <person name="Szeto E."/>
            <person name="Ivanova N."/>
            <person name="Mikhailova N."/>
            <person name="Ovchinnikova G."/>
            <person name="Pagani I."/>
            <person name="Pati A."/>
            <person name="Goodwin L."/>
            <person name="Peters L."/>
            <person name="Pitluck S."/>
            <person name="Woyke T."/>
            <person name="Pester M."/>
            <person name="Spring S."/>
            <person name="Ollivier B."/>
            <person name="Rattei T."/>
            <person name="Klenk H.-P."/>
            <person name="Wagner M."/>
            <person name="Loy A."/>
        </authorList>
    </citation>
    <scope>NUCLEOTIDE SEQUENCE [LARGE SCALE GENOMIC DNA]</scope>
    <source>
        <strain evidence="3">ATCC BAA-275 / DSM 13257 / NCIMB 13706 / S10</strain>
    </source>
</reference>
<reference evidence="2 3" key="1">
    <citation type="journal article" date="2012" name="J. Bacteriol.">
        <title>Complete genome sequences of Desulfosporosinus orientis DSM765T, Desulfosporosinus youngiae DSM17734T, Desulfosporosinus meridiei DSM13257T, and Desulfosporosinus acidiphilus DSM22704T.</title>
        <authorList>
            <person name="Pester M."/>
            <person name="Brambilla E."/>
            <person name="Alazard D."/>
            <person name="Rattei T."/>
            <person name="Weinmaier T."/>
            <person name="Han J."/>
            <person name="Lucas S."/>
            <person name="Lapidus A."/>
            <person name="Cheng J.F."/>
            <person name="Goodwin L."/>
            <person name="Pitluck S."/>
            <person name="Peters L."/>
            <person name="Ovchinnikova G."/>
            <person name="Teshima H."/>
            <person name="Detter J.C."/>
            <person name="Han C.S."/>
            <person name="Tapia R."/>
            <person name="Land M.L."/>
            <person name="Hauser L."/>
            <person name="Kyrpides N.C."/>
            <person name="Ivanova N.N."/>
            <person name="Pagani I."/>
            <person name="Huntmann M."/>
            <person name="Wei C.L."/>
            <person name="Davenport K.W."/>
            <person name="Daligault H."/>
            <person name="Chain P.S."/>
            <person name="Chen A."/>
            <person name="Mavromatis K."/>
            <person name="Markowitz V."/>
            <person name="Szeto E."/>
            <person name="Mikhailova N."/>
            <person name="Pati A."/>
            <person name="Wagner M."/>
            <person name="Woyke T."/>
            <person name="Ollivier B."/>
            <person name="Klenk H.P."/>
            <person name="Spring S."/>
            <person name="Loy A."/>
        </authorList>
    </citation>
    <scope>NUCLEOTIDE SEQUENCE [LARGE SCALE GENOMIC DNA]</scope>
    <source>
        <strain evidence="3">ATCC BAA-275 / DSM 13257 / NCIMB 13706 / S10</strain>
    </source>
</reference>
<evidence type="ECO:0000313" key="3">
    <source>
        <dbReference type="Proteomes" id="UP000005262"/>
    </source>
</evidence>
<dbReference type="EMBL" id="CP003629">
    <property type="protein sequence ID" value="AFQ46168.1"/>
    <property type="molecule type" value="Genomic_DNA"/>
</dbReference>
<feature type="transmembrane region" description="Helical" evidence="1">
    <location>
        <begin position="382"/>
        <end position="402"/>
    </location>
</feature>
<sequence>MIKKNNTRSANLTLGGITLGFFVSYPFYLQGSVIGGLISSGCSAGMIGGLADWFAVTALFRRPLGIRPSRILRTEIIPQNRERIFAALADMVQNELISQELLKRKLSAWDFSGVLLRVFQEQEVQAKMSNMLVNLLQAIRNRENQEELRGQIKELLNDNLRDLNLSQTLAEVIEFSMEHRDMDNVLQAICHTISGIIDQPAVQDALKDMIEAALKRYEDNNSTRKMIGMFLPSSAELAQGLQAKVKVTLEDGTVQKWLRDLILKFALELKTKTLLQERVDGLIFAALDSGLKTLEINNVFAGSIETGYLNHNWPRLLEKYKQNSDLRGRVNQEVKSFLDKQINNHHNAIGRIVREGLDPLTDDKLVELIEDKAGNDLQMIRINGSVVGGLAGMLIYILGMVLR</sequence>
<dbReference type="PANTHER" id="PTHR38442">
    <property type="entry name" value="INNER MEMBRANE PROTEIN-RELATED"/>
    <property type="match status" value="1"/>
</dbReference>
<dbReference type="Pfam" id="PF04286">
    <property type="entry name" value="DUF445"/>
    <property type="match status" value="1"/>
</dbReference>
<gene>
    <name evidence="2" type="ordered locus">Desmer_4356</name>
</gene>
<keyword evidence="1" id="KW-0812">Transmembrane</keyword>
<dbReference type="PANTHER" id="PTHR38442:SF1">
    <property type="entry name" value="INNER MEMBRANE PROTEIN"/>
    <property type="match status" value="1"/>
</dbReference>
<protein>
    <submittedName>
        <fullName evidence="2">Putative membrane protein</fullName>
    </submittedName>
</protein>
<dbReference type="STRING" id="768704.Desmer_4356"/>